<evidence type="ECO:0000313" key="1">
    <source>
        <dbReference type="EMBL" id="KAJ9094696.1"/>
    </source>
</evidence>
<accession>A0ACC2V798</accession>
<gene>
    <name evidence="1" type="ORF">QFC21_005853</name>
</gene>
<dbReference type="Proteomes" id="UP001227268">
    <property type="component" value="Unassembled WGS sequence"/>
</dbReference>
<protein>
    <submittedName>
        <fullName evidence="1">Uncharacterized protein</fullName>
    </submittedName>
</protein>
<dbReference type="EMBL" id="JASBWT010000024">
    <property type="protein sequence ID" value="KAJ9094696.1"/>
    <property type="molecule type" value="Genomic_DNA"/>
</dbReference>
<evidence type="ECO:0000313" key="2">
    <source>
        <dbReference type="Proteomes" id="UP001227268"/>
    </source>
</evidence>
<organism evidence="1 2">
    <name type="scientific">Naganishia friedmannii</name>
    <dbReference type="NCBI Taxonomy" id="89922"/>
    <lineage>
        <taxon>Eukaryota</taxon>
        <taxon>Fungi</taxon>
        <taxon>Dikarya</taxon>
        <taxon>Basidiomycota</taxon>
        <taxon>Agaricomycotina</taxon>
        <taxon>Tremellomycetes</taxon>
        <taxon>Filobasidiales</taxon>
        <taxon>Filobasidiaceae</taxon>
        <taxon>Naganishia</taxon>
    </lineage>
</organism>
<keyword evidence="2" id="KW-1185">Reference proteome</keyword>
<proteinExistence type="predicted"/>
<name>A0ACC2V798_9TREE</name>
<comment type="caution">
    <text evidence="1">The sequence shown here is derived from an EMBL/GenBank/DDBJ whole genome shotgun (WGS) entry which is preliminary data.</text>
</comment>
<sequence length="290" mass="31380">MSAPSVSSSDFASDANTLDEEEEKQRRTLAKTAIFPNDIALYARRHKPMTIPASEDHEVALLSSTNSEVSMNNGTIKADQFLETMTTEIADIISPADTAVAGSVTETVALGSAAETTASASFLLELTVSEWLPDRDGSGGRVIETKVRREIDIDDPGNLEKQFSSMFRELNPEGRPMPRINGFLEHTVGAFDSAATQRREGVAGSLSRALMRESGDYETKLSLEQLMTLLALAEKAEVGLPADVLAEALLQLKYARALRQVADFVNPKNNREEPPQGGASGMPLHSTKID</sequence>
<reference evidence="1" key="1">
    <citation type="submission" date="2023-04" db="EMBL/GenBank/DDBJ databases">
        <title>Draft Genome sequencing of Naganishia species isolated from polar environments using Oxford Nanopore Technology.</title>
        <authorList>
            <person name="Leo P."/>
            <person name="Venkateswaran K."/>
        </authorList>
    </citation>
    <scope>NUCLEOTIDE SEQUENCE</scope>
    <source>
        <strain evidence="1">MNA-CCFEE 5423</strain>
    </source>
</reference>